<accession>A0ABU4RYJ3</accession>
<evidence type="ECO:0000313" key="7">
    <source>
        <dbReference type="Proteomes" id="UP001273505"/>
    </source>
</evidence>
<keyword evidence="3 6" id="KW-0378">Hydrolase</keyword>
<dbReference type="RefSeq" id="WP_302721836.1">
    <property type="nucleotide sequence ID" value="NZ_JAULRU010000418.1"/>
</dbReference>
<dbReference type="EMBL" id="JAXAFO010000017">
    <property type="protein sequence ID" value="MDX6849946.1"/>
    <property type="molecule type" value="Genomic_DNA"/>
</dbReference>
<dbReference type="SMART" id="SM00479">
    <property type="entry name" value="EXOIII"/>
    <property type="match status" value="1"/>
</dbReference>
<evidence type="ECO:0000256" key="1">
    <source>
        <dbReference type="ARBA" id="ARBA00012417"/>
    </source>
</evidence>
<keyword evidence="3 6" id="KW-0269">Exonuclease</keyword>
<dbReference type="EC" id="2.7.7.7" evidence="1"/>
<evidence type="ECO:0000259" key="5">
    <source>
        <dbReference type="PROSITE" id="PS50164"/>
    </source>
</evidence>
<name>A0ABU4RYJ3_9GAMM</name>
<dbReference type="InterPro" id="IPR012337">
    <property type="entry name" value="RNaseH-like_sf"/>
</dbReference>
<dbReference type="NCBIfam" id="TIGR00573">
    <property type="entry name" value="dnaq"/>
    <property type="match status" value="1"/>
</dbReference>
<proteinExistence type="predicted"/>
<gene>
    <name evidence="6" type="ORF">SCD92_11295</name>
</gene>
<feature type="domain" description="GIY-YIG" evidence="5">
    <location>
        <begin position="217"/>
        <end position="295"/>
    </location>
</feature>
<dbReference type="CDD" id="cd10434">
    <property type="entry name" value="GIY-YIG_UvrC_Cho"/>
    <property type="match status" value="1"/>
</dbReference>
<dbReference type="InterPro" id="IPR036397">
    <property type="entry name" value="RNaseH_sf"/>
</dbReference>
<dbReference type="SUPFAM" id="SSF53098">
    <property type="entry name" value="Ribonuclease H-like"/>
    <property type="match status" value="1"/>
</dbReference>
<dbReference type="Gene3D" id="3.40.1440.10">
    <property type="entry name" value="GIY-YIG endonuclease"/>
    <property type="match status" value="1"/>
</dbReference>
<dbReference type="InterPro" id="IPR013520">
    <property type="entry name" value="Ribonucl_H"/>
</dbReference>
<organism evidence="6 7">
    <name type="scientific">Gilvimarinus gilvus</name>
    <dbReference type="NCBI Taxonomy" id="3058038"/>
    <lineage>
        <taxon>Bacteria</taxon>
        <taxon>Pseudomonadati</taxon>
        <taxon>Pseudomonadota</taxon>
        <taxon>Gammaproteobacteria</taxon>
        <taxon>Cellvibrionales</taxon>
        <taxon>Cellvibrionaceae</taxon>
        <taxon>Gilvimarinus</taxon>
    </lineage>
</organism>
<dbReference type="Pfam" id="PF01541">
    <property type="entry name" value="GIY-YIG"/>
    <property type="match status" value="1"/>
</dbReference>
<protein>
    <recommendedName>
        <fullName evidence="1">DNA-directed DNA polymerase</fullName>
        <ecNumber evidence="1">2.7.7.7</ecNumber>
    </recommendedName>
</protein>
<dbReference type="SUPFAM" id="SSF82771">
    <property type="entry name" value="GIY-YIG endonuclease"/>
    <property type="match status" value="1"/>
</dbReference>
<dbReference type="Gene3D" id="3.30.420.10">
    <property type="entry name" value="Ribonuclease H-like superfamily/Ribonuclease H"/>
    <property type="match status" value="1"/>
</dbReference>
<dbReference type="InterPro" id="IPR000305">
    <property type="entry name" value="GIY-YIG_endonuc"/>
</dbReference>
<evidence type="ECO:0000256" key="4">
    <source>
        <dbReference type="ARBA" id="ARBA00049244"/>
    </source>
</evidence>
<evidence type="ECO:0000313" key="6">
    <source>
        <dbReference type="EMBL" id="MDX6849946.1"/>
    </source>
</evidence>
<comment type="catalytic activity">
    <reaction evidence="4">
        <text>DNA(n) + a 2'-deoxyribonucleoside 5'-triphosphate = DNA(n+1) + diphosphate</text>
        <dbReference type="Rhea" id="RHEA:22508"/>
        <dbReference type="Rhea" id="RHEA-COMP:17339"/>
        <dbReference type="Rhea" id="RHEA-COMP:17340"/>
        <dbReference type="ChEBI" id="CHEBI:33019"/>
        <dbReference type="ChEBI" id="CHEBI:61560"/>
        <dbReference type="ChEBI" id="CHEBI:173112"/>
        <dbReference type="EC" id="2.7.7.7"/>
    </reaction>
</comment>
<dbReference type="PROSITE" id="PS50164">
    <property type="entry name" value="GIY_YIG"/>
    <property type="match status" value="1"/>
</dbReference>
<dbReference type="CDD" id="cd06127">
    <property type="entry name" value="DEDDh"/>
    <property type="match status" value="1"/>
</dbReference>
<keyword evidence="7" id="KW-1185">Reference proteome</keyword>
<dbReference type="GO" id="GO:0004527">
    <property type="term" value="F:exonuclease activity"/>
    <property type="evidence" value="ECO:0007669"/>
    <property type="project" value="UniProtKB-KW"/>
</dbReference>
<keyword evidence="2" id="KW-0540">Nuclease</keyword>
<dbReference type="InterPro" id="IPR035901">
    <property type="entry name" value="GIY-YIG_endonuc_sf"/>
</dbReference>
<dbReference type="InterPro" id="IPR006054">
    <property type="entry name" value="DnaQ"/>
</dbReference>
<comment type="caution">
    <text evidence="6">The sequence shown here is derived from an EMBL/GenBank/DDBJ whole genome shotgun (WGS) entry which is preliminary data.</text>
</comment>
<evidence type="ECO:0000256" key="2">
    <source>
        <dbReference type="ARBA" id="ARBA00022722"/>
    </source>
</evidence>
<dbReference type="PANTHER" id="PTHR30231:SF37">
    <property type="entry name" value="EXODEOXYRIBONUCLEASE 10"/>
    <property type="match status" value="1"/>
</dbReference>
<evidence type="ECO:0000256" key="3">
    <source>
        <dbReference type="ARBA" id="ARBA00022839"/>
    </source>
</evidence>
<dbReference type="PANTHER" id="PTHR30231">
    <property type="entry name" value="DNA POLYMERASE III SUBUNIT EPSILON"/>
    <property type="match status" value="1"/>
</dbReference>
<reference evidence="6 7" key="1">
    <citation type="submission" date="2023-11" db="EMBL/GenBank/DDBJ databases">
        <title>Gilvimarinus fulvus sp. nov., isolated from the surface of Kelp.</title>
        <authorList>
            <person name="Sun Y.Y."/>
            <person name="Gong Y."/>
            <person name="Du Z.J."/>
        </authorList>
    </citation>
    <scope>NUCLEOTIDE SEQUENCE [LARGE SCALE GENOMIC DNA]</scope>
    <source>
        <strain evidence="6 7">SDUM040013</strain>
    </source>
</reference>
<dbReference type="Pfam" id="PF00929">
    <property type="entry name" value="RNase_T"/>
    <property type="match status" value="1"/>
</dbReference>
<dbReference type="InterPro" id="IPR047296">
    <property type="entry name" value="GIY-YIG_UvrC_Cho"/>
</dbReference>
<dbReference type="Proteomes" id="UP001273505">
    <property type="component" value="Unassembled WGS sequence"/>
</dbReference>
<dbReference type="SMART" id="SM00465">
    <property type="entry name" value="GIYc"/>
    <property type="match status" value="1"/>
</dbReference>
<sequence>MPTKDDAMELSRIPNLFPGLDKPLAIVDIETTGGSAGRDRITEIGIVEVDADGVREWSTFINPQVPIPRTIQSLTGITDDMVADAPLFEEVAKDIITRLEGKTFVAHNVRFDYGFIRNAFASLGYPLKLELLCTVKLSRALYPEHKRHSLETLIDRFNIATDARHRALADARATYQFMCAAQKDKSPEDFMAAVQQQTRRPSLPPGLSATALDELPTCAGVYYFFGENDSLLYIGKSINIRKRVMSHFTGDKASEKAMAMCQQIRHIETQTTTGELSALLLESNEIKSKQPLYNRRLRRLSTLYTIQLREDPSGLLWPRVTKAQDASRGLKMYGLFPSVKKAKSALNDCAKSNGLCDHVLVNFGESNSKKSYADISHSPCMGKQLHRCRGLCTGEFNFLQHNVLLMEALGALALQAWPYDGPVALLENQITPDAATQYTVFLVDNWCVLQQHQGEGPITARGVQEMLKSTEAELPMLDRDLYRYLVKVVLQGAYGIEIIALTD</sequence>